<dbReference type="EMBL" id="JAOQAZ010000004">
    <property type="protein sequence ID" value="KAJ4267296.1"/>
    <property type="molecule type" value="Genomic_DNA"/>
</dbReference>
<keyword evidence="3" id="KW-1185">Reference proteome</keyword>
<protein>
    <submittedName>
        <fullName evidence="2">Uncharacterized protein</fullName>
    </submittedName>
</protein>
<dbReference type="AlphaFoldDB" id="A0A9W8S972"/>
<feature type="region of interest" description="Disordered" evidence="1">
    <location>
        <begin position="42"/>
        <end position="84"/>
    </location>
</feature>
<organism evidence="2 3">
    <name type="scientific">Fusarium torreyae</name>
    <dbReference type="NCBI Taxonomy" id="1237075"/>
    <lineage>
        <taxon>Eukaryota</taxon>
        <taxon>Fungi</taxon>
        <taxon>Dikarya</taxon>
        <taxon>Ascomycota</taxon>
        <taxon>Pezizomycotina</taxon>
        <taxon>Sordariomycetes</taxon>
        <taxon>Hypocreomycetidae</taxon>
        <taxon>Hypocreales</taxon>
        <taxon>Nectriaceae</taxon>
        <taxon>Fusarium</taxon>
    </lineage>
</organism>
<evidence type="ECO:0000313" key="2">
    <source>
        <dbReference type="EMBL" id="KAJ4267296.1"/>
    </source>
</evidence>
<reference evidence="2" key="1">
    <citation type="submission" date="2022-09" db="EMBL/GenBank/DDBJ databases">
        <title>Fusarium specimens isolated from Avocado Roots.</title>
        <authorList>
            <person name="Stajich J."/>
            <person name="Roper C."/>
            <person name="Heimlech-Rivalta G."/>
        </authorList>
    </citation>
    <scope>NUCLEOTIDE SEQUENCE</scope>
    <source>
        <strain evidence="2">CF00136</strain>
    </source>
</reference>
<proteinExistence type="predicted"/>
<feature type="region of interest" description="Disordered" evidence="1">
    <location>
        <begin position="1"/>
        <end position="22"/>
    </location>
</feature>
<feature type="compositionally biased region" description="Polar residues" evidence="1">
    <location>
        <begin position="73"/>
        <end position="84"/>
    </location>
</feature>
<sequence>MPSDKASTGTTQASKQMPDKPRSLMLAQFIYDTSSVQERLLRRASASTAATPTDGHLAKDSSCETNKEDTHNLQDSNEDSSCSQ</sequence>
<dbReference type="Proteomes" id="UP001152049">
    <property type="component" value="Unassembled WGS sequence"/>
</dbReference>
<feature type="compositionally biased region" description="Polar residues" evidence="1">
    <location>
        <begin position="1"/>
        <end position="15"/>
    </location>
</feature>
<evidence type="ECO:0000313" key="3">
    <source>
        <dbReference type="Proteomes" id="UP001152049"/>
    </source>
</evidence>
<name>A0A9W8S972_9HYPO</name>
<feature type="compositionally biased region" description="Basic and acidic residues" evidence="1">
    <location>
        <begin position="56"/>
        <end position="72"/>
    </location>
</feature>
<gene>
    <name evidence="2" type="ORF">NW762_003400</name>
</gene>
<comment type="caution">
    <text evidence="2">The sequence shown here is derived from an EMBL/GenBank/DDBJ whole genome shotgun (WGS) entry which is preliminary data.</text>
</comment>
<evidence type="ECO:0000256" key="1">
    <source>
        <dbReference type="SAM" id="MobiDB-lite"/>
    </source>
</evidence>
<accession>A0A9W8S972</accession>